<dbReference type="OrthoDB" id="271821at2"/>
<dbReference type="EMBL" id="LR536450">
    <property type="protein sequence ID" value="VFU10212.1"/>
    <property type="molecule type" value="Genomic_DNA"/>
</dbReference>
<gene>
    <name evidence="2" type="ORF">MTUNDRAET4_3325</name>
</gene>
<feature type="domain" description="ISXO2-like transposase" evidence="1">
    <location>
        <begin position="131"/>
        <end position="274"/>
    </location>
</feature>
<dbReference type="NCBIfam" id="NF033547">
    <property type="entry name" value="transpos_IS1595"/>
    <property type="match status" value="1"/>
</dbReference>
<proteinExistence type="predicted"/>
<dbReference type="PANTHER" id="PTHR47163">
    <property type="entry name" value="DDE_TNP_IS1595 DOMAIN-CONTAINING PROTEIN"/>
    <property type="match status" value="1"/>
</dbReference>
<dbReference type="Pfam" id="PF12762">
    <property type="entry name" value="DDE_Tnp_IS1595"/>
    <property type="match status" value="1"/>
</dbReference>
<name>A0A4V6IMY3_METTU</name>
<protein>
    <submittedName>
        <fullName evidence="2">Transposase</fullName>
    </submittedName>
</protein>
<dbReference type="Pfam" id="PF12760">
    <property type="entry name" value="Zn_ribbon_IS1595"/>
    <property type="match status" value="1"/>
</dbReference>
<evidence type="ECO:0000313" key="2">
    <source>
        <dbReference type="EMBL" id="VFU10212.1"/>
    </source>
</evidence>
<dbReference type="KEGG" id="mtun:MTUNDRAET4_3325"/>
<dbReference type="AlphaFoldDB" id="A0A4V6IMY3"/>
<dbReference type="SMART" id="SM01126">
    <property type="entry name" value="DDE_Tnp_IS1595"/>
    <property type="match status" value="1"/>
</dbReference>
<dbReference type="Proteomes" id="UP000294360">
    <property type="component" value="Chromosome"/>
</dbReference>
<dbReference type="InterPro" id="IPR053164">
    <property type="entry name" value="IS1016-like_transposase"/>
</dbReference>
<accession>A0A4V6IMY3</accession>
<evidence type="ECO:0000313" key="3">
    <source>
        <dbReference type="Proteomes" id="UP000294360"/>
    </source>
</evidence>
<sequence length="315" mass="35542">MQSALSAAHFHNEVAAFAYVEERLWPDGPICHHCGETARVSKLQGKSTRPGLYKCYVCRKPFTVRMGTVFESSHVPLHIWLQAIYLLCSSKKGISTRQLQRTFGGSMKTAWFLGHRIREAMKEIHGLFTPPLGGAGETVEADETYIGRSSLTRAFLAPGPKQAVMSLVERNGRVRSFHVPNVTAQTLRPLIGRHAHADSRFVTDDSTVYGPIGWNFAAHDTINHTRKEYVRGDVHTNTIEGYFSILKRGLYGVYQHVSEAHLRRYLSEFDFRYSNRIKLGINDKERANIALVGVKGKRLTYQTTRRGRPAEQAKA</sequence>
<reference evidence="2 3" key="1">
    <citation type="submission" date="2019-03" db="EMBL/GenBank/DDBJ databases">
        <authorList>
            <person name="Kox A.R. M."/>
        </authorList>
    </citation>
    <scope>NUCLEOTIDE SEQUENCE [LARGE SCALE GENOMIC DNA]</scope>
    <source>
        <strain evidence="2">MTUNDRAET4 annotated genome</strain>
    </source>
</reference>
<dbReference type="PANTHER" id="PTHR47163:SF2">
    <property type="entry name" value="SI:DKEY-17M8.2"/>
    <property type="match status" value="1"/>
</dbReference>
<dbReference type="InterPro" id="IPR024445">
    <property type="entry name" value="Tnp_ISXO2-like"/>
</dbReference>
<evidence type="ECO:0000259" key="1">
    <source>
        <dbReference type="SMART" id="SM01126"/>
    </source>
</evidence>
<dbReference type="InterPro" id="IPR024442">
    <property type="entry name" value="Transposase_Zn_ribbon"/>
</dbReference>
<dbReference type="RefSeq" id="WP_134490871.1">
    <property type="nucleotide sequence ID" value="NZ_CP139089.1"/>
</dbReference>
<organism evidence="2 3">
    <name type="scientific">Methylocella tundrae</name>
    <dbReference type="NCBI Taxonomy" id="227605"/>
    <lineage>
        <taxon>Bacteria</taxon>
        <taxon>Pseudomonadati</taxon>
        <taxon>Pseudomonadota</taxon>
        <taxon>Alphaproteobacteria</taxon>
        <taxon>Hyphomicrobiales</taxon>
        <taxon>Beijerinckiaceae</taxon>
        <taxon>Methylocella</taxon>
    </lineage>
</organism>